<dbReference type="AlphaFoldDB" id="A0A8H6TDR9"/>
<reference evidence="1" key="1">
    <citation type="submission" date="2020-05" db="EMBL/GenBank/DDBJ databases">
        <title>Mycena genomes resolve the evolution of fungal bioluminescence.</title>
        <authorList>
            <person name="Tsai I.J."/>
        </authorList>
    </citation>
    <scope>NUCLEOTIDE SEQUENCE</scope>
    <source>
        <strain evidence="1">171206Taipei</strain>
    </source>
</reference>
<name>A0A8H6TDR9_9AGAR</name>
<dbReference type="EMBL" id="JACAZF010000001">
    <property type="protein sequence ID" value="KAF7314876.1"/>
    <property type="molecule type" value="Genomic_DNA"/>
</dbReference>
<evidence type="ECO:0000313" key="2">
    <source>
        <dbReference type="Proteomes" id="UP000636479"/>
    </source>
</evidence>
<accession>A0A8H6TDR9</accession>
<keyword evidence="2" id="KW-1185">Reference proteome</keyword>
<dbReference type="GeneID" id="59339505"/>
<protein>
    <submittedName>
        <fullName evidence="1">Uncharacterized protein</fullName>
    </submittedName>
</protein>
<dbReference type="RefSeq" id="XP_037224899.1">
    <property type="nucleotide sequence ID" value="XM_037356989.1"/>
</dbReference>
<sequence>MSPLVLESRTSLSLQRHGLDNMPLVMPSISSSTIRHSYQDSGLASLIWGRLGLEIGVCRQKMVSEQARCAFVNETSRERRQYLLQWAGQSQTVVPIALRSHWRIWFTGEYFVSTL</sequence>
<proteinExistence type="predicted"/>
<organism evidence="1 2">
    <name type="scientific">Mycena indigotica</name>
    <dbReference type="NCBI Taxonomy" id="2126181"/>
    <lineage>
        <taxon>Eukaryota</taxon>
        <taxon>Fungi</taxon>
        <taxon>Dikarya</taxon>
        <taxon>Basidiomycota</taxon>
        <taxon>Agaricomycotina</taxon>
        <taxon>Agaricomycetes</taxon>
        <taxon>Agaricomycetidae</taxon>
        <taxon>Agaricales</taxon>
        <taxon>Marasmiineae</taxon>
        <taxon>Mycenaceae</taxon>
        <taxon>Mycena</taxon>
    </lineage>
</organism>
<comment type="caution">
    <text evidence="1">The sequence shown here is derived from an EMBL/GenBank/DDBJ whole genome shotgun (WGS) entry which is preliminary data.</text>
</comment>
<gene>
    <name evidence="1" type="ORF">MIND_00001300</name>
</gene>
<evidence type="ECO:0000313" key="1">
    <source>
        <dbReference type="EMBL" id="KAF7314876.1"/>
    </source>
</evidence>
<dbReference type="Proteomes" id="UP000636479">
    <property type="component" value="Unassembled WGS sequence"/>
</dbReference>